<gene>
    <name evidence="1" type="ordered locus">Meso_1434</name>
</gene>
<accession>Q11IE5</accession>
<dbReference type="KEGG" id="mes:Meso_1434"/>
<evidence type="ECO:0000313" key="1">
    <source>
        <dbReference type="EMBL" id="ABG62830.1"/>
    </source>
</evidence>
<proteinExistence type="predicted"/>
<dbReference type="AlphaFoldDB" id="Q11IE5"/>
<reference evidence="1" key="1">
    <citation type="submission" date="2006-06" db="EMBL/GenBank/DDBJ databases">
        <title>Complete sequence of chromosome of Chelativorans sp. BNC1.</title>
        <authorList>
            <consortium name="US DOE Joint Genome Institute"/>
            <person name="Copeland A."/>
            <person name="Lucas S."/>
            <person name="Lapidus A."/>
            <person name="Barry K."/>
            <person name="Detter J.C."/>
            <person name="Glavina del Rio T."/>
            <person name="Hammon N."/>
            <person name="Israni S."/>
            <person name="Dalin E."/>
            <person name="Tice H."/>
            <person name="Pitluck S."/>
            <person name="Chertkov O."/>
            <person name="Brettin T."/>
            <person name="Bruce D."/>
            <person name="Han C."/>
            <person name="Tapia R."/>
            <person name="Gilna P."/>
            <person name="Schmutz J."/>
            <person name="Larimer F."/>
            <person name="Land M."/>
            <person name="Hauser L."/>
            <person name="Kyrpides N."/>
            <person name="Mikhailova N."/>
            <person name="Richardson P."/>
        </authorList>
    </citation>
    <scope>NUCLEOTIDE SEQUENCE</scope>
    <source>
        <strain evidence="1">BNC1</strain>
    </source>
</reference>
<sequence length="87" mass="9711">MSPIFHITAFHQLAASRGEGLRQEFLELLHQRAERVDPAVREIYPERQAGPDPAQRIDGTLPKNVLLFPSGDHRKITGTLIAELTGN</sequence>
<dbReference type="HOGENOM" id="CLU_2477707_0_0_5"/>
<protein>
    <submittedName>
        <fullName evidence="1">Uncharacterized protein</fullName>
    </submittedName>
</protein>
<dbReference type="STRING" id="266779.Meso_1434"/>
<organism evidence="1">
    <name type="scientific">Chelativorans sp. (strain BNC1)</name>
    <dbReference type="NCBI Taxonomy" id="266779"/>
    <lineage>
        <taxon>Bacteria</taxon>
        <taxon>Pseudomonadati</taxon>
        <taxon>Pseudomonadota</taxon>
        <taxon>Alphaproteobacteria</taxon>
        <taxon>Hyphomicrobiales</taxon>
        <taxon>Phyllobacteriaceae</taxon>
        <taxon>Chelativorans</taxon>
    </lineage>
</organism>
<name>Q11IE5_CHESB</name>
<dbReference type="OrthoDB" id="9103911at2"/>
<dbReference type="EMBL" id="CP000390">
    <property type="protein sequence ID" value="ABG62830.1"/>
    <property type="molecule type" value="Genomic_DNA"/>
</dbReference>